<dbReference type="AlphaFoldDB" id="A0AA85B8F7"/>
<feature type="region of interest" description="Disordered" evidence="1">
    <location>
        <begin position="54"/>
        <end position="75"/>
    </location>
</feature>
<reference evidence="3" key="1">
    <citation type="submission" date="2023-11" db="UniProtKB">
        <authorList>
            <consortium name="WormBaseParasite"/>
        </authorList>
    </citation>
    <scope>IDENTIFICATION</scope>
</reference>
<organism evidence="2 3">
    <name type="scientific">Schistosoma mattheei</name>
    <dbReference type="NCBI Taxonomy" id="31246"/>
    <lineage>
        <taxon>Eukaryota</taxon>
        <taxon>Metazoa</taxon>
        <taxon>Spiralia</taxon>
        <taxon>Lophotrochozoa</taxon>
        <taxon>Platyhelminthes</taxon>
        <taxon>Trematoda</taxon>
        <taxon>Digenea</taxon>
        <taxon>Strigeidida</taxon>
        <taxon>Schistosomatoidea</taxon>
        <taxon>Schistosomatidae</taxon>
        <taxon>Schistosoma</taxon>
    </lineage>
</organism>
<feature type="compositionally biased region" description="Polar residues" evidence="1">
    <location>
        <begin position="66"/>
        <end position="75"/>
    </location>
</feature>
<evidence type="ECO:0000256" key="1">
    <source>
        <dbReference type="SAM" id="MobiDB-lite"/>
    </source>
</evidence>
<evidence type="ECO:0000313" key="3">
    <source>
        <dbReference type="WBParaSite" id="SMTH1_400.1"/>
    </source>
</evidence>
<dbReference type="Proteomes" id="UP000050791">
    <property type="component" value="Unassembled WGS sequence"/>
</dbReference>
<accession>A0AA85B8F7</accession>
<protein>
    <submittedName>
        <fullName evidence="3">C2 domain-containing protein</fullName>
    </submittedName>
</protein>
<proteinExistence type="predicted"/>
<sequence length="370" mass="43775">MMNESRISSRVNQRNEKLCHHFNEIEKDYSIHDLTDDDDTAAAADDDDHNYHSYHSISYSDDESTSKPIYQSTNSSRKSNFSQFLFHKALNLSKKLKYYIMHSITLFHEDLYGLSWSEANDRLQSTYGLSINTNGNISSKNDSRTLRHFSTSILPNDCTTTNTTDTTTNTTSNTTNTTTIPMNRMPRRYSERHSLKKHSRLYQLDKPYYIQCKFIESNITLYNNNNTIGTTNNPMYMDYDLKKNNLPKLSFIQIKNQYPIDKINKQFTINNHDPLFMNDCCHSNNHDLNRSTFKMNDKHRIEYKDLKQIETTTNVLNDHHHHHHRDYQPLKNMKHWLIHLKERQRKTSMELKVLSNDNNTNRRIHKSLSH</sequence>
<name>A0AA85B8F7_9TREM</name>
<evidence type="ECO:0000313" key="2">
    <source>
        <dbReference type="Proteomes" id="UP000050791"/>
    </source>
</evidence>
<dbReference type="WBParaSite" id="SMTH1_400.1">
    <property type="protein sequence ID" value="SMTH1_400.1"/>
    <property type="gene ID" value="SMTH1_400"/>
</dbReference>